<name>A0A9P7Z5N2_9HELO</name>
<sequence length="680" mass="77077">MSFHMATPLLQCTKPQCNVMRSASCTVQHTFCRSIHSSLRSRPSLIPLRHGQKIPSRRTIQSQFQAFTPPTPESLGKAAPAREYPRTLKWGCRLLIVGALGGGIYFVDSQLYASSLSRSARTFKTGLVVALDYKLNFRPKPFFGGTITDLHRRSAQRMFNLLHQNGGLYLKIGQAIAMQSAVLPPEFQKMFARMFDDAPQNSWKDVESVIREDFGGRSPEEVFGVSFSGDPRKGVMEKKARASASVAQVHWARMADGREIAIKVQKREIASQVGADLWSFQVVMKIYTWWFDLPLYNLVPYISERLKLETDFVNEADNADTMERLVAGEPRLRDRVYIPKVFRELSSKRVMTTEWIEGVRLTDKEALSAPWRGGRGQGSPGAQGAPLLQLNFLALGGEAQLLKPERDAWKGRNGKGGLGLSLKSIMTTMVDLFSAQMFLWGVVHCDPHPGNIFIRRKANGEPELVLIDHGLYINMTPKFRHQYCQFWKAIMTFDNTTLSQITSAWGVKAPDLFASATLMKPYEGGDGTTKRRVTDELKGKTASERHYEVQERMRQGIRDVLSDQDMFPRELLFIGRNMRIVQGNNQFLGSPVNRIKMTGIWASRSLVDNKDLAFSQRLVNGWRHLLFKVMMLSSDVVFWTSKVRQWLGRGGGMEDDMEKQMRYIAKDQFGVELQHNVFEG</sequence>
<gene>
    <name evidence="3" type="ORF">BJ878DRAFT_501849</name>
</gene>
<evidence type="ECO:0000259" key="2">
    <source>
        <dbReference type="Pfam" id="PF03109"/>
    </source>
</evidence>
<reference evidence="3" key="1">
    <citation type="journal article" date="2021" name="IMA Fungus">
        <title>Genomic characterization of three marine fungi, including Emericellopsis atlantica sp. nov. with signatures of a generalist lifestyle and marine biomass degradation.</title>
        <authorList>
            <person name="Hagestad O.C."/>
            <person name="Hou L."/>
            <person name="Andersen J.H."/>
            <person name="Hansen E.H."/>
            <person name="Altermark B."/>
            <person name="Li C."/>
            <person name="Kuhnert E."/>
            <person name="Cox R.J."/>
            <person name="Crous P.W."/>
            <person name="Spatafora J.W."/>
            <person name="Lail K."/>
            <person name="Amirebrahimi M."/>
            <person name="Lipzen A."/>
            <person name="Pangilinan J."/>
            <person name="Andreopoulos W."/>
            <person name="Hayes R.D."/>
            <person name="Ng V."/>
            <person name="Grigoriev I.V."/>
            <person name="Jackson S.A."/>
            <person name="Sutton T.D.S."/>
            <person name="Dobson A.D.W."/>
            <person name="Rama T."/>
        </authorList>
    </citation>
    <scope>NUCLEOTIDE SEQUENCE</scope>
    <source>
        <strain evidence="3">TRa3180A</strain>
    </source>
</reference>
<protein>
    <submittedName>
        <fullName evidence="3">ABC transporter</fullName>
    </submittedName>
</protein>
<dbReference type="PANTHER" id="PTHR43173:SF37">
    <property type="entry name" value="ABC1 FAMILY PROTEIN C10F6.14C"/>
    <property type="match status" value="1"/>
</dbReference>
<dbReference type="Pfam" id="PF03109">
    <property type="entry name" value="ABC1"/>
    <property type="match status" value="1"/>
</dbReference>
<feature type="domain" description="ABC1 atypical kinase-like" evidence="2">
    <location>
        <begin position="194"/>
        <end position="500"/>
    </location>
</feature>
<evidence type="ECO:0000313" key="4">
    <source>
        <dbReference type="Proteomes" id="UP000887226"/>
    </source>
</evidence>
<dbReference type="OrthoDB" id="427480at2759"/>
<dbReference type="SUPFAM" id="SSF56112">
    <property type="entry name" value="Protein kinase-like (PK-like)"/>
    <property type="match status" value="1"/>
</dbReference>
<dbReference type="AlphaFoldDB" id="A0A9P7Z5N2"/>
<proteinExistence type="inferred from homology"/>
<dbReference type="InterPro" id="IPR004147">
    <property type="entry name" value="ABC1_dom"/>
</dbReference>
<comment type="caution">
    <text evidence="3">The sequence shown here is derived from an EMBL/GenBank/DDBJ whole genome shotgun (WGS) entry which is preliminary data.</text>
</comment>
<keyword evidence="4" id="KW-1185">Reference proteome</keyword>
<evidence type="ECO:0000256" key="1">
    <source>
        <dbReference type="ARBA" id="ARBA00009670"/>
    </source>
</evidence>
<comment type="similarity">
    <text evidence="1">Belongs to the protein kinase superfamily. ADCK protein kinase family.</text>
</comment>
<accession>A0A9P7Z5N2</accession>
<dbReference type="PANTHER" id="PTHR43173">
    <property type="entry name" value="ABC1 FAMILY PROTEIN"/>
    <property type="match status" value="1"/>
</dbReference>
<dbReference type="InterPro" id="IPR051130">
    <property type="entry name" value="Mito_struct-func_regulator"/>
</dbReference>
<dbReference type="InterPro" id="IPR011009">
    <property type="entry name" value="Kinase-like_dom_sf"/>
</dbReference>
<dbReference type="Proteomes" id="UP000887226">
    <property type="component" value="Unassembled WGS sequence"/>
</dbReference>
<organism evidence="3 4">
    <name type="scientific">Calycina marina</name>
    <dbReference type="NCBI Taxonomy" id="1763456"/>
    <lineage>
        <taxon>Eukaryota</taxon>
        <taxon>Fungi</taxon>
        <taxon>Dikarya</taxon>
        <taxon>Ascomycota</taxon>
        <taxon>Pezizomycotina</taxon>
        <taxon>Leotiomycetes</taxon>
        <taxon>Helotiales</taxon>
        <taxon>Pezizellaceae</taxon>
        <taxon>Calycina</taxon>
    </lineage>
</organism>
<dbReference type="EMBL" id="MU253851">
    <property type="protein sequence ID" value="KAG9245360.1"/>
    <property type="molecule type" value="Genomic_DNA"/>
</dbReference>
<dbReference type="InterPro" id="IPR045307">
    <property type="entry name" value="ADCK1_dom"/>
</dbReference>
<evidence type="ECO:0000313" key="3">
    <source>
        <dbReference type="EMBL" id="KAG9245360.1"/>
    </source>
</evidence>
<dbReference type="CDD" id="cd13969">
    <property type="entry name" value="ADCK1-like"/>
    <property type="match status" value="1"/>
</dbReference>